<dbReference type="STRING" id="38772.ENSGAGP00000014852"/>
<protein>
    <recommendedName>
        <fullName evidence="1">LysM and putative peptidoglycan-binding domain-containing protein 1</fullName>
    </recommendedName>
</protein>
<keyword evidence="5" id="KW-1185">Reference proteome</keyword>
<reference evidence="4" key="2">
    <citation type="submission" date="2025-08" db="UniProtKB">
        <authorList>
            <consortium name="Ensembl"/>
        </authorList>
    </citation>
    <scope>IDENTIFICATION</scope>
</reference>
<sequence>MASPSRQGSPGGAGLLCGSKTRSYGSLVKSMCSPVRERRVEHRLEPGDTLQGLALKYGVTMEQIKRANRLYTSDSIFLKTTLHIPVLVEPKQMANGLNLEEEEEEAEEGARRPTTGEDKPMLKNGSVASTGTTPRHDLSATDFLRKLDLEISLSKKAAVKKLREGEIAIARAEPEASSTVSYQSEPSPHAQQRALLGPVPLTKSIRAATLQDQEDEIFKL</sequence>
<evidence type="ECO:0000259" key="3">
    <source>
        <dbReference type="PROSITE" id="PS51782"/>
    </source>
</evidence>
<dbReference type="Gene3D" id="3.10.350.10">
    <property type="entry name" value="LysM domain"/>
    <property type="match status" value="1"/>
</dbReference>
<reference evidence="5" key="1">
    <citation type="journal article" date="2017" name="PLoS ONE">
        <title>The Agassiz's desert tortoise genome provides a resource for the conservation of a threatened species.</title>
        <authorList>
            <person name="Tollis M."/>
            <person name="DeNardo D.F."/>
            <person name="Cornelius J.A."/>
            <person name="Dolby G.A."/>
            <person name="Edwards T."/>
            <person name="Henen B.T."/>
            <person name="Karl A.E."/>
            <person name="Murphy R.W."/>
            <person name="Kusumi K."/>
        </authorList>
    </citation>
    <scope>NUCLEOTIDE SEQUENCE [LARGE SCALE GENOMIC DNA]</scope>
</reference>
<dbReference type="InterPro" id="IPR036779">
    <property type="entry name" value="LysM_dom_sf"/>
</dbReference>
<dbReference type="SUPFAM" id="SSF54106">
    <property type="entry name" value="LysM domain"/>
    <property type="match status" value="1"/>
</dbReference>
<feature type="domain" description="LysM" evidence="3">
    <location>
        <begin position="40"/>
        <end position="84"/>
    </location>
</feature>
<reference evidence="4" key="3">
    <citation type="submission" date="2025-09" db="UniProtKB">
        <authorList>
            <consortium name="Ensembl"/>
        </authorList>
    </citation>
    <scope>IDENTIFICATION</scope>
</reference>
<dbReference type="Pfam" id="PF01476">
    <property type="entry name" value="LysM"/>
    <property type="match status" value="1"/>
</dbReference>
<feature type="region of interest" description="Disordered" evidence="2">
    <location>
        <begin position="97"/>
        <end position="137"/>
    </location>
</feature>
<dbReference type="AlphaFoldDB" id="A0A452HIX1"/>
<dbReference type="PANTHER" id="PTHR20932">
    <property type="entry name" value="LYSM AND PUTATIVE PEPTIDOGLYCAN-BINDING DOMAIN-CONTAINING PROTEIN"/>
    <property type="match status" value="1"/>
</dbReference>
<dbReference type="PROSITE" id="PS51782">
    <property type="entry name" value="LYSM"/>
    <property type="match status" value="1"/>
</dbReference>
<dbReference type="SMART" id="SM00257">
    <property type="entry name" value="LysM"/>
    <property type="match status" value="1"/>
</dbReference>
<organism evidence="4 5">
    <name type="scientific">Gopherus agassizii</name>
    <name type="common">Agassiz's desert tortoise</name>
    <dbReference type="NCBI Taxonomy" id="38772"/>
    <lineage>
        <taxon>Eukaryota</taxon>
        <taxon>Metazoa</taxon>
        <taxon>Chordata</taxon>
        <taxon>Craniata</taxon>
        <taxon>Vertebrata</taxon>
        <taxon>Euteleostomi</taxon>
        <taxon>Archelosauria</taxon>
        <taxon>Testudinata</taxon>
        <taxon>Testudines</taxon>
        <taxon>Cryptodira</taxon>
        <taxon>Durocryptodira</taxon>
        <taxon>Testudinoidea</taxon>
        <taxon>Testudinidae</taxon>
        <taxon>Gopherus</taxon>
    </lineage>
</organism>
<dbReference type="InterPro" id="IPR018392">
    <property type="entry name" value="LysM"/>
</dbReference>
<evidence type="ECO:0000256" key="2">
    <source>
        <dbReference type="SAM" id="MobiDB-lite"/>
    </source>
</evidence>
<dbReference type="InterPro" id="IPR045030">
    <property type="entry name" value="LYSM1-4"/>
</dbReference>
<evidence type="ECO:0000313" key="5">
    <source>
        <dbReference type="Proteomes" id="UP000291020"/>
    </source>
</evidence>
<feature type="compositionally biased region" description="Polar residues" evidence="2">
    <location>
        <begin position="176"/>
        <end position="190"/>
    </location>
</feature>
<feature type="compositionally biased region" description="Basic and acidic residues" evidence="2">
    <location>
        <begin position="108"/>
        <end position="121"/>
    </location>
</feature>
<name>A0A452HIX1_9SAUR</name>
<accession>A0A452HIX1</accession>
<dbReference type="Proteomes" id="UP000291020">
    <property type="component" value="Unassembled WGS sequence"/>
</dbReference>
<dbReference type="Ensembl" id="ENSGAGT00000016970.1">
    <property type="protein sequence ID" value="ENSGAGP00000014852.1"/>
    <property type="gene ID" value="ENSGAGG00000011245.1"/>
</dbReference>
<evidence type="ECO:0000313" key="4">
    <source>
        <dbReference type="Ensembl" id="ENSGAGP00000014852.1"/>
    </source>
</evidence>
<proteinExistence type="predicted"/>
<dbReference type="CDD" id="cd00118">
    <property type="entry name" value="LysM"/>
    <property type="match status" value="1"/>
</dbReference>
<feature type="region of interest" description="Disordered" evidence="2">
    <location>
        <begin position="173"/>
        <end position="198"/>
    </location>
</feature>
<dbReference type="PANTHER" id="PTHR20932:SF2">
    <property type="entry name" value="AND PUTATIVE PEPTIDOGLYCAN-BINDING DOMAIN-CONTAINING PROTEIN 1-RELATED"/>
    <property type="match status" value="1"/>
</dbReference>
<evidence type="ECO:0000256" key="1">
    <source>
        <dbReference type="ARBA" id="ARBA00040996"/>
    </source>
</evidence>